<keyword evidence="6 9" id="KW-0822">Tryptophan biosynthesis</keyword>
<accession>A0A4R2GMH8</accession>
<feature type="domain" description="N-(5'phosphoribosyl) anthranilate isomerase (PRAI)" evidence="10">
    <location>
        <begin position="4"/>
        <end position="202"/>
    </location>
</feature>
<dbReference type="CDD" id="cd00405">
    <property type="entry name" value="PRAI"/>
    <property type="match status" value="1"/>
</dbReference>
<keyword evidence="12" id="KW-1185">Reference proteome</keyword>
<dbReference type="InterPro" id="IPR011060">
    <property type="entry name" value="RibuloseP-bd_barrel"/>
</dbReference>
<dbReference type="InterPro" id="IPR013785">
    <property type="entry name" value="Aldolase_TIM"/>
</dbReference>
<keyword evidence="7 9" id="KW-0057">Aromatic amino acid biosynthesis</keyword>
<evidence type="ECO:0000256" key="6">
    <source>
        <dbReference type="ARBA" id="ARBA00022822"/>
    </source>
</evidence>
<evidence type="ECO:0000256" key="1">
    <source>
        <dbReference type="ARBA" id="ARBA00001164"/>
    </source>
</evidence>
<evidence type="ECO:0000256" key="8">
    <source>
        <dbReference type="ARBA" id="ARBA00023235"/>
    </source>
</evidence>
<dbReference type="EC" id="5.3.1.24" evidence="3 9"/>
<comment type="caution">
    <text evidence="11">The sequence shown here is derived from an EMBL/GenBank/DDBJ whole genome shotgun (WGS) entry which is preliminary data.</text>
</comment>
<proteinExistence type="inferred from homology"/>
<dbReference type="InterPro" id="IPR001240">
    <property type="entry name" value="PRAI_dom"/>
</dbReference>
<dbReference type="GO" id="GO:0000162">
    <property type="term" value="P:L-tryptophan biosynthetic process"/>
    <property type="evidence" value="ECO:0007669"/>
    <property type="project" value="UniProtKB-UniRule"/>
</dbReference>
<keyword evidence="8 9" id="KW-0413">Isomerase</keyword>
<gene>
    <name evidence="9" type="primary">trpF</name>
    <name evidence="11" type="ORF">EV194_10153</name>
</gene>
<comment type="catalytic activity">
    <reaction evidence="1 9">
        <text>N-(5-phospho-beta-D-ribosyl)anthranilate = 1-(2-carboxyphenylamino)-1-deoxy-D-ribulose 5-phosphate</text>
        <dbReference type="Rhea" id="RHEA:21540"/>
        <dbReference type="ChEBI" id="CHEBI:18277"/>
        <dbReference type="ChEBI" id="CHEBI:58613"/>
        <dbReference type="EC" id="5.3.1.24"/>
    </reaction>
</comment>
<evidence type="ECO:0000313" key="11">
    <source>
        <dbReference type="EMBL" id="TCO10423.1"/>
    </source>
</evidence>
<evidence type="ECO:0000256" key="7">
    <source>
        <dbReference type="ARBA" id="ARBA00023141"/>
    </source>
</evidence>
<reference evidence="11 12" key="1">
    <citation type="submission" date="2019-03" db="EMBL/GenBank/DDBJ databases">
        <title>Genomic Encyclopedia of Type Strains, Phase IV (KMG-IV): sequencing the most valuable type-strain genomes for metagenomic binning, comparative biology and taxonomic classification.</title>
        <authorList>
            <person name="Goeker M."/>
        </authorList>
    </citation>
    <scope>NUCLEOTIDE SEQUENCE [LARGE SCALE GENOMIC DNA]</scope>
    <source>
        <strain evidence="11 12">DSM 24179</strain>
    </source>
</reference>
<dbReference type="Proteomes" id="UP000295221">
    <property type="component" value="Unassembled WGS sequence"/>
</dbReference>
<dbReference type="Gene3D" id="3.20.20.70">
    <property type="entry name" value="Aldolase class I"/>
    <property type="match status" value="1"/>
</dbReference>
<dbReference type="UniPathway" id="UPA00035">
    <property type="reaction ID" value="UER00042"/>
</dbReference>
<dbReference type="SUPFAM" id="SSF51366">
    <property type="entry name" value="Ribulose-phoshate binding barrel"/>
    <property type="match status" value="1"/>
</dbReference>
<protein>
    <recommendedName>
        <fullName evidence="4 9">N-(5'-phosphoribosyl)anthranilate isomerase</fullName>
        <shortName evidence="9">PRAI</shortName>
        <ecNumber evidence="3 9">5.3.1.24</ecNumber>
    </recommendedName>
</protein>
<sequence length="205" mass="22890">MLIKVCGMKHAKNIEEVCELNPDFMGFIFYPPSPRYVVGTLLPETIKEIPAHIVKTGVFVNADKNEILKLAELYHLDAVQLHGHESPQLCLDLKNEGLKVLKALRPDGDLTSLAHEYTDVCDLLLFDTPSVNHGGTGQKFDWHLLEKYNGELPYLLSGGIGVDDAETLLNLKNIHPHGVDINSKFEIEPGLKDVAVLEEFINIIR</sequence>
<name>A0A4R2GMH8_9BACT</name>
<dbReference type="Pfam" id="PF00697">
    <property type="entry name" value="PRAI"/>
    <property type="match status" value="1"/>
</dbReference>
<evidence type="ECO:0000313" key="12">
    <source>
        <dbReference type="Proteomes" id="UP000295221"/>
    </source>
</evidence>
<organism evidence="11 12">
    <name type="scientific">Natronoflexus pectinivorans</name>
    <dbReference type="NCBI Taxonomy" id="682526"/>
    <lineage>
        <taxon>Bacteria</taxon>
        <taxon>Pseudomonadati</taxon>
        <taxon>Bacteroidota</taxon>
        <taxon>Bacteroidia</taxon>
        <taxon>Marinilabiliales</taxon>
        <taxon>Marinilabiliaceae</taxon>
        <taxon>Natronoflexus</taxon>
    </lineage>
</organism>
<dbReference type="AlphaFoldDB" id="A0A4R2GMH8"/>
<dbReference type="OrthoDB" id="9786954at2"/>
<comment type="similarity">
    <text evidence="9">Belongs to the TrpF family.</text>
</comment>
<dbReference type="PANTHER" id="PTHR42894:SF1">
    <property type="entry name" value="N-(5'-PHOSPHORIBOSYL)ANTHRANILATE ISOMERASE"/>
    <property type="match status" value="1"/>
</dbReference>
<dbReference type="PANTHER" id="PTHR42894">
    <property type="entry name" value="N-(5'-PHOSPHORIBOSYL)ANTHRANILATE ISOMERASE"/>
    <property type="match status" value="1"/>
</dbReference>
<evidence type="ECO:0000256" key="2">
    <source>
        <dbReference type="ARBA" id="ARBA00004664"/>
    </source>
</evidence>
<comment type="pathway">
    <text evidence="2 9">Amino-acid biosynthesis; L-tryptophan biosynthesis; L-tryptophan from chorismate: step 3/5.</text>
</comment>
<evidence type="ECO:0000256" key="5">
    <source>
        <dbReference type="ARBA" id="ARBA00022605"/>
    </source>
</evidence>
<dbReference type="HAMAP" id="MF_00135">
    <property type="entry name" value="PRAI"/>
    <property type="match status" value="1"/>
</dbReference>
<evidence type="ECO:0000256" key="3">
    <source>
        <dbReference type="ARBA" id="ARBA00012572"/>
    </source>
</evidence>
<dbReference type="InterPro" id="IPR044643">
    <property type="entry name" value="TrpF_fam"/>
</dbReference>
<dbReference type="EMBL" id="SLWK01000001">
    <property type="protein sequence ID" value="TCO10423.1"/>
    <property type="molecule type" value="Genomic_DNA"/>
</dbReference>
<keyword evidence="5 9" id="KW-0028">Amino-acid biosynthesis</keyword>
<evidence type="ECO:0000259" key="10">
    <source>
        <dbReference type="Pfam" id="PF00697"/>
    </source>
</evidence>
<dbReference type="GO" id="GO:0004640">
    <property type="term" value="F:phosphoribosylanthranilate isomerase activity"/>
    <property type="evidence" value="ECO:0007669"/>
    <property type="project" value="UniProtKB-UniRule"/>
</dbReference>
<evidence type="ECO:0000256" key="9">
    <source>
        <dbReference type="HAMAP-Rule" id="MF_00135"/>
    </source>
</evidence>
<evidence type="ECO:0000256" key="4">
    <source>
        <dbReference type="ARBA" id="ARBA00022272"/>
    </source>
</evidence>